<keyword evidence="5" id="KW-1185">Reference proteome</keyword>
<dbReference type="STRING" id="135208.A0A4Z0A1G6"/>
<dbReference type="Gene3D" id="2.40.390.10">
    <property type="entry name" value="CV3147-like"/>
    <property type="match status" value="1"/>
</dbReference>
<evidence type="ECO:0000259" key="1">
    <source>
        <dbReference type="Pfam" id="PF05378"/>
    </source>
</evidence>
<dbReference type="Gene3D" id="3.30.420.40">
    <property type="match status" value="1"/>
</dbReference>
<feature type="domain" description="S-Me-THD N-terminal" evidence="2">
    <location>
        <begin position="512"/>
        <end position="616"/>
    </location>
</feature>
<evidence type="ECO:0000259" key="2">
    <source>
        <dbReference type="Pfam" id="PF06032"/>
    </source>
</evidence>
<sequence>MELSKRSLRIGVDVGGTNTDGVVLDPLATSSPNRGIIACRHKTPTTPNPDAGIEQVITTLLEKAHTDTSSIASVTLGTTHFINAILEKDRSRLAPVAILRLCGPFTHDIPPGLDWPEDLRRLICVHFAFMKGGLEVDGQLISELDEAELVEQASVIKSKGIKSIVINGVFSPSDFDVCQEEKARDIISNHYPEADIVISKEESDSHEAIMVVDIGGTSTDVGMLLSSGFPRQAAAFTELAGIRMNFSCPDVKSIALGGGSIVRKTAEHTVTVGPDSVGHRIHEEALIFGGKVPTATDYIVAWTGASIGNTELVAGRLEGLDDYGSVVEKKLEDIIDRMKTSADDIPVLLVGGGAIIAPNHLKGASRVIKPDYAGVANAIGAGKCLLLCSVDTVVSTAGKTIEAVVKEISPISVQRAVANGARPESISIAEQDVFPLPYIANRSRIIVKAVGELDSASLASYEVQDSNTEFIDGDANFVKDPVEDQSTQPPLVEISEYKPKIVNRKWFISQLDLEWISCGCYILGTGGGGTPYPHFVHLREMLKNGAVIRVMDAVDLDDTASVACGGYMGSPTVSMEKLSGNEMMESQTVLYDYLRIKPDAVLALEIGGGNGLQVMADGNGNQMMFLKATSEEMIERAFRAALSEMGSHVALARGPCAGAKAKAYIVENTVSLAWRIGRAVGLCRRYGRLDDVAQAIIGQVGGNDSAKVLFEGKIVGVERKLVKGHSYGEVVIEAQDIRGKGLTQYHGKMRIPFKNENIYAYVENSDESEEIKASVPDLICVLDAQNGEALGTPEYRYGLYVTVIGITASPRWTTTTKGLELGGPRAFDLDIEYKPLGVYAKPRSVIEEFQ</sequence>
<protein>
    <submittedName>
        <fullName evidence="4">Uncharacterized protein</fullName>
    </submittedName>
</protein>
<gene>
    <name evidence="4" type="ORF">EWM64_g3845</name>
</gene>
<dbReference type="InterPro" id="IPR043129">
    <property type="entry name" value="ATPase_NBD"/>
</dbReference>
<dbReference type="InterPro" id="IPR045079">
    <property type="entry name" value="Oxoprolinase-like"/>
</dbReference>
<dbReference type="AlphaFoldDB" id="A0A4Z0A1G6"/>
<feature type="domain" description="S-Me-THD-like C-terminal" evidence="3">
    <location>
        <begin position="630"/>
        <end position="836"/>
    </location>
</feature>
<organism evidence="4 5">
    <name type="scientific">Hericium alpestre</name>
    <dbReference type="NCBI Taxonomy" id="135208"/>
    <lineage>
        <taxon>Eukaryota</taxon>
        <taxon>Fungi</taxon>
        <taxon>Dikarya</taxon>
        <taxon>Basidiomycota</taxon>
        <taxon>Agaricomycotina</taxon>
        <taxon>Agaricomycetes</taxon>
        <taxon>Russulales</taxon>
        <taxon>Hericiaceae</taxon>
        <taxon>Hericium</taxon>
    </lineage>
</organism>
<evidence type="ECO:0000313" key="5">
    <source>
        <dbReference type="Proteomes" id="UP000298061"/>
    </source>
</evidence>
<dbReference type="Pfam" id="PF06032">
    <property type="entry name" value="S-Me-THD_N"/>
    <property type="match status" value="1"/>
</dbReference>
<dbReference type="Gene3D" id="3.40.1610.10">
    <property type="entry name" value="CV3147-like domain"/>
    <property type="match status" value="2"/>
</dbReference>
<dbReference type="InterPro" id="IPR027479">
    <property type="entry name" value="S-Me-THD_N_sf"/>
</dbReference>
<proteinExistence type="predicted"/>
<dbReference type="Pfam" id="PF20906">
    <property type="entry name" value="S-Me-THD_C"/>
    <property type="match status" value="1"/>
</dbReference>
<dbReference type="SUPFAM" id="SSF53067">
    <property type="entry name" value="Actin-like ATPase domain"/>
    <property type="match status" value="2"/>
</dbReference>
<dbReference type="PANTHER" id="PTHR11365:SF10">
    <property type="entry name" value="HYDANTOINASE_OXOPROLINASE"/>
    <property type="match status" value="1"/>
</dbReference>
<evidence type="ECO:0000313" key="4">
    <source>
        <dbReference type="EMBL" id="TFY80173.1"/>
    </source>
</evidence>
<evidence type="ECO:0000259" key="3">
    <source>
        <dbReference type="Pfam" id="PF20906"/>
    </source>
</evidence>
<feature type="domain" description="Hydantoinase/oxoprolinase N-terminal" evidence="1">
    <location>
        <begin position="9"/>
        <end position="190"/>
    </location>
</feature>
<dbReference type="InterPro" id="IPR008040">
    <property type="entry name" value="Hydant_A_N"/>
</dbReference>
<dbReference type="Pfam" id="PF05378">
    <property type="entry name" value="Hydant_A_N"/>
    <property type="match status" value="1"/>
</dbReference>
<dbReference type="OrthoDB" id="5404895at2759"/>
<accession>A0A4Z0A1G6</accession>
<dbReference type="SUPFAM" id="SSF160991">
    <property type="entry name" value="CV3147-like"/>
    <property type="match status" value="1"/>
</dbReference>
<dbReference type="PANTHER" id="PTHR11365">
    <property type="entry name" value="5-OXOPROLINASE RELATED"/>
    <property type="match status" value="1"/>
</dbReference>
<name>A0A4Z0A1G6_9AGAM</name>
<comment type="caution">
    <text evidence="4">The sequence shown here is derived from an EMBL/GenBank/DDBJ whole genome shotgun (WGS) entry which is preliminary data.</text>
</comment>
<reference evidence="4 5" key="1">
    <citation type="submission" date="2019-02" db="EMBL/GenBank/DDBJ databases">
        <title>Genome sequencing of the rare red list fungi Hericium alpestre (H. flagellum).</title>
        <authorList>
            <person name="Buettner E."/>
            <person name="Kellner H."/>
        </authorList>
    </citation>
    <scope>NUCLEOTIDE SEQUENCE [LARGE SCALE GENOMIC DNA]</scope>
    <source>
        <strain evidence="4 5">DSM 108284</strain>
    </source>
</reference>
<dbReference type="GO" id="GO:0016787">
    <property type="term" value="F:hydrolase activity"/>
    <property type="evidence" value="ECO:0007669"/>
    <property type="project" value="InterPro"/>
</dbReference>
<dbReference type="InterPro" id="IPR010318">
    <property type="entry name" value="S-Me-THD_N"/>
</dbReference>
<dbReference type="EMBL" id="SFCI01000380">
    <property type="protein sequence ID" value="TFY80173.1"/>
    <property type="molecule type" value="Genomic_DNA"/>
</dbReference>
<dbReference type="InterPro" id="IPR024071">
    <property type="entry name" value="S-Me-THD_C_sf"/>
</dbReference>
<dbReference type="InterPro" id="IPR048350">
    <property type="entry name" value="S-Me-THD-like_C"/>
</dbReference>
<dbReference type="Proteomes" id="UP000298061">
    <property type="component" value="Unassembled WGS sequence"/>
</dbReference>